<organism evidence="2 3">
    <name type="scientific">Trichomonas vaginalis (strain ATCC PRA-98 / G3)</name>
    <dbReference type="NCBI Taxonomy" id="412133"/>
    <lineage>
        <taxon>Eukaryota</taxon>
        <taxon>Metamonada</taxon>
        <taxon>Parabasalia</taxon>
        <taxon>Trichomonadida</taxon>
        <taxon>Trichomonadidae</taxon>
        <taxon>Trichomonas</taxon>
    </lineage>
</organism>
<reference evidence="2" key="1">
    <citation type="submission" date="2006-10" db="EMBL/GenBank/DDBJ databases">
        <authorList>
            <person name="Amadeo P."/>
            <person name="Zhao Q."/>
            <person name="Wortman J."/>
            <person name="Fraser-Liggett C."/>
            <person name="Carlton J."/>
        </authorList>
    </citation>
    <scope>NUCLEOTIDE SEQUENCE</scope>
    <source>
        <strain evidence="2">G3</strain>
    </source>
</reference>
<sequence>MKVSITAPDGPRIFKSKKEYPHPMLKAFQIRIAHLFKIPYKREDYRSRSNTINWLLQDGRWNQYKHLYRYVEFRDPEIFFTGPLMFGKSEGGHRVYDNGTISDLFVHPDPTKEGGIRRRAPKTYRKEQENHVDSPIESPQSEPPATQERPSVLDSSSDNDFNEFVNPDDQPTTGSSFTENQPTTGSPIIEDQFNTDFSFIEDQLSNSDLHFPDNPF</sequence>
<feature type="compositionally biased region" description="Basic and acidic residues" evidence="1">
    <location>
        <begin position="124"/>
        <end position="134"/>
    </location>
</feature>
<gene>
    <name evidence="2" type="ORF">TVAG_083510</name>
</gene>
<feature type="compositionally biased region" description="Polar residues" evidence="1">
    <location>
        <begin position="169"/>
        <end position="194"/>
    </location>
</feature>
<dbReference type="VEuPathDB" id="TrichDB:TVAG_083510"/>
<dbReference type="Proteomes" id="UP000001542">
    <property type="component" value="Unassembled WGS sequence"/>
</dbReference>
<keyword evidence="3" id="KW-1185">Reference proteome</keyword>
<accession>A2DM78</accession>
<proteinExistence type="predicted"/>
<evidence type="ECO:0000256" key="1">
    <source>
        <dbReference type="SAM" id="MobiDB-lite"/>
    </source>
</evidence>
<dbReference type="EMBL" id="DS113218">
    <property type="protein sequence ID" value="EAY18498.1"/>
    <property type="molecule type" value="Genomic_DNA"/>
</dbReference>
<evidence type="ECO:0000313" key="3">
    <source>
        <dbReference type="Proteomes" id="UP000001542"/>
    </source>
</evidence>
<feature type="region of interest" description="Disordered" evidence="1">
    <location>
        <begin position="103"/>
        <end position="194"/>
    </location>
</feature>
<dbReference type="VEuPathDB" id="TrichDB:TVAGG3_0983810"/>
<protein>
    <submittedName>
        <fullName evidence="2">Uncharacterized protein</fullName>
    </submittedName>
</protein>
<evidence type="ECO:0000313" key="2">
    <source>
        <dbReference type="EMBL" id="EAY18498.1"/>
    </source>
</evidence>
<reference evidence="2" key="2">
    <citation type="journal article" date="2007" name="Science">
        <title>Draft genome sequence of the sexually transmitted pathogen Trichomonas vaginalis.</title>
        <authorList>
            <person name="Carlton J.M."/>
            <person name="Hirt R.P."/>
            <person name="Silva J.C."/>
            <person name="Delcher A.L."/>
            <person name="Schatz M."/>
            <person name="Zhao Q."/>
            <person name="Wortman J.R."/>
            <person name="Bidwell S.L."/>
            <person name="Alsmark U.C.M."/>
            <person name="Besteiro S."/>
            <person name="Sicheritz-Ponten T."/>
            <person name="Noel C.J."/>
            <person name="Dacks J.B."/>
            <person name="Foster P.G."/>
            <person name="Simillion C."/>
            <person name="Van de Peer Y."/>
            <person name="Miranda-Saavedra D."/>
            <person name="Barton G.J."/>
            <person name="Westrop G.D."/>
            <person name="Mueller S."/>
            <person name="Dessi D."/>
            <person name="Fiori P.L."/>
            <person name="Ren Q."/>
            <person name="Paulsen I."/>
            <person name="Zhang H."/>
            <person name="Bastida-Corcuera F.D."/>
            <person name="Simoes-Barbosa A."/>
            <person name="Brown M.T."/>
            <person name="Hayes R.D."/>
            <person name="Mukherjee M."/>
            <person name="Okumura C.Y."/>
            <person name="Schneider R."/>
            <person name="Smith A.J."/>
            <person name="Vanacova S."/>
            <person name="Villalvazo M."/>
            <person name="Haas B.J."/>
            <person name="Pertea M."/>
            <person name="Feldblyum T.V."/>
            <person name="Utterback T.R."/>
            <person name="Shu C.L."/>
            <person name="Osoegawa K."/>
            <person name="de Jong P.J."/>
            <person name="Hrdy I."/>
            <person name="Horvathova L."/>
            <person name="Zubacova Z."/>
            <person name="Dolezal P."/>
            <person name="Malik S.B."/>
            <person name="Logsdon J.M. Jr."/>
            <person name="Henze K."/>
            <person name="Gupta A."/>
            <person name="Wang C.C."/>
            <person name="Dunne R.L."/>
            <person name="Upcroft J.A."/>
            <person name="Upcroft P."/>
            <person name="White O."/>
            <person name="Salzberg S.L."/>
            <person name="Tang P."/>
            <person name="Chiu C.-H."/>
            <person name="Lee Y.-S."/>
            <person name="Embley T.M."/>
            <person name="Coombs G.H."/>
            <person name="Mottram J.C."/>
            <person name="Tachezy J."/>
            <person name="Fraser-Liggett C.M."/>
            <person name="Johnson P.J."/>
        </authorList>
    </citation>
    <scope>NUCLEOTIDE SEQUENCE [LARGE SCALE GENOMIC DNA]</scope>
    <source>
        <strain evidence="2">G3</strain>
    </source>
</reference>
<dbReference type="InParanoid" id="A2DM78"/>
<dbReference type="RefSeq" id="XP_001579484.1">
    <property type="nucleotide sequence ID" value="XM_001579434.1"/>
</dbReference>
<dbReference type="KEGG" id="tva:5464006"/>
<name>A2DM78_TRIV3</name>
<dbReference type="AlphaFoldDB" id="A2DM78"/>